<proteinExistence type="predicted"/>
<evidence type="ECO:0000256" key="1">
    <source>
        <dbReference type="SAM" id="MobiDB-lite"/>
    </source>
</evidence>
<feature type="region of interest" description="Disordered" evidence="1">
    <location>
        <begin position="1"/>
        <end position="100"/>
    </location>
</feature>
<gene>
    <name evidence="3" type="ORF">H9L10_06850</name>
</gene>
<dbReference type="RefSeq" id="WP_166098780.1">
    <property type="nucleotide sequence ID" value="NZ_BMMY01000001.1"/>
</dbReference>
<dbReference type="EMBL" id="CP060712">
    <property type="protein sequence ID" value="QNN50655.1"/>
    <property type="molecule type" value="Genomic_DNA"/>
</dbReference>
<feature type="compositionally biased region" description="Acidic residues" evidence="1">
    <location>
        <begin position="1"/>
        <end position="12"/>
    </location>
</feature>
<name>A0A7G9R4Y0_9MICO</name>
<protein>
    <recommendedName>
        <fullName evidence="5">DUF308 domain-containing protein</fullName>
    </recommendedName>
</protein>
<evidence type="ECO:0000313" key="4">
    <source>
        <dbReference type="Proteomes" id="UP000515976"/>
    </source>
</evidence>
<feature type="transmembrane region" description="Helical" evidence="2">
    <location>
        <begin position="115"/>
        <end position="136"/>
    </location>
</feature>
<evidence type="ECO:0008006" key="5">
    <source>
        <dbReference type="Google" id="ProtNLM"/>
    </source>
</evidence>
<keyword evidence="4" id="KW-1185">Reference proteome</keyword>
<keyword evidence="2" id="KW-1133">Transmembrane helix</keyword>
<evidence type="ECO:0000256" key="2">
    <source>
        <dbReference type="SAM" id="Phobius"/>
    </source>
</evidence>
<evidence type="ECO:0000313" key="3">
    <source>
        <dbReference type="EMBL" id="QNN50655.1"/>
    </source>
</evidence>
<accession>A0A7G9R4Y0</accession>
<reference evidence="3 4" key="1">
    <citation type="submission" date="2020-08" db="EMBL/GenBank/DDBJ databases">
        <title>Genome sequence of Phycicoccus endophyticus JCM 31784T.</title>
        <authorList>
            <person name="Hyun D.-W."/>
            <person name="Bae J.-W."/>
        </authorList>
    </citation>
    <scope>NUCLEOTIDE SEQUENCE [LARGE SCALE GENOMIC DNA]</scope>
    <source>
        <strain evidence="3 4">JCM 31784</strain>
    </source>
</reference>
<sequence length="177" mass="19136">MDERPEEMDERDVDARFASIVAAWESGPQPPAEASGTDPEPVDPTGLTGEEPPGDGEPATDGEDARPPWVNPSPVELVLGGSRWRAPDPETGAPTPLDEEHFEPPAVQLPPQEDLHFWGAVVGLVAGPLCLLYVALARPFHSTRWFLAGVGLSLLGFVLLVLRQPRHRDEDDDGARV</sequence>
<dbReference type="KEGG" id="pei:H9L10_06850"/>
<keyword evidence="2" id="KW-0812">Transmembrane</keyword>
<feature type="transmembrane region" description="Helical" evidence="2">
    <location>
        <begin position="142"/>
        <end position="162"/>
    </location>
</feature>
<feature type="compositionally biased region" description="Acidic residues" evidence="1">
    <location>
        <begin position="52"/>
        <end position="62"/>
    </location>
</feature>
<dbReference type="Proteomes" id="UP000515976">
    <property type="component" value="Chromosome"/>
</dbReference>
<dbReference type="AlphaFoldDB" id="A0A7G9R4Y0"/>
<organism evidence="3 4">
    <name type="scientific">Phycicoccus endophyticus</name>
    <dbReference type="NCBI Taxonomy" id="1690220"/>
    <lineage>
        <taxon>Bacteria</taxon>
        <taxon>Bacillati</taxon>
        <taxon>Actinomycetota</taxon>
        <taxon>Actinomycetes</taxon>
        <taxon>Micrococcales</taxon>
        <taxon>Intrasporangiaceae</taxon>
        <taxon>Phycicoccus</taxon>
    </lineage>
</organism>
<keyword evidence="2" id="KW-0472">Membrane</keyword>